<evidence type="ECO:0000256" key="4">
    <source>
        <dbReference type="ARBA" id="ARBA00022989"/>
    </source>
</evidence>
<evidence type="ECO:0000256" key="3">
    <source>
        <dbReference type="ARBA" id="ARBA00022692"/>
    </source>
</evidence>
<keyword evidence="3 6" id="KW-0812">Transmembrane</keyword>
<gene>
    <name evidence="7" type="ORF">PYK22_02541</name>
</gene>
<reference evidence="7 8" key="2">
    <citation type="submission" date="2015-01" db="EMBL/GenBank/DDBJ databases">
        <title>Complete genome sequence of Pyrinomonas methylaliphatogenes type strain K22T.</title>
        <authorList>
            <person name="Lee K.C.Y."/>
            <person name="Power J.F."/>
            <person name="Dunfield P.F."/>
            <person name="Morgan X.C."/>
            <person name="Huttenhower C."/>
            <person name="Stott M.B."/>
        </authorList>
    </citation>
    <scope>NUCLEOTIDE SEQUENCE [LARGE SCALE GENOMIC DNA]</scope>
    <source>
        <strain evidence="7 8">K22</strain>
    </source>
</reference>
<dbReference type="AlphaFoldDB" id="A0A0B6X2C6"/>
<keyword evidence="7" id="KW-0560">Oxidoreductase</keyword>
<dbReference type="Pfam" id="PF03626">
    <property type="entry name" value="COX4_pro"/>
    <property type="match status" value="1"/>
</dbReference>
<comment type="subcellular location">
    <subcellularLocation>
        <location evidence="1">Cell membrane</location>
        <topology evidence="1">Multi-pass membrane protein</topology>
    </subcellularLocation>
</comment>
<evidence type="ECO:0000256" key="6">
    <source>
        <dbReference type="SAM" id="Phobius"/>
    </source>
</evidence>
<evidence type="ECO:0000256" key="5">
    <source>
        <dbReference type="ARBA" id="ARBA00023136"/>
    </source>
</evidence>
<evidence type="ECO:0000256" key="1">
    <source>
        <dbReference type="ARBA" id="ARBA00004651"/>
    </source>
</evidence>
<dbReference type="RefSeq" id="WP_041977806.1">
    <property type="nucleotide sequence ID" value="NZ_CBXV010000008.1"/>
</dbReference>
<dbReference type="EC" id="1.9.3.1" evidence="7"/>
<keyword evidence="5 6" id="KW-0472">Membrane</keyword>
<proteinExistence type="predicted"/>
<name>A0A0B6X2C6_9BACT</name>
<feature type="transmembrane region" description="Helical" evidence="6">
    <location>
        <begin position="35"/>
        <end position="57"/>
    </location>
</feature>
<protein>
    <submittedName>
        <fullName evidence="7">Caa(3)-type oxidase, subunit IV</fullName>
        <ecNumber evidence="7">1.9.3.1</ecNumber>
    </submittedName>
</protein>
<feature type="transmembrane region" description="Helical" evidence="6">
    <location>
        <begin position="12"/>
        <end position="29"/>
    </location>
</feature>
<dbReference type="GO" id="GO:0005886">
    <property type="term" value="C:plasma membrane"/>
    <property type="evidence" value="ECO:0007669"/>
    <property type="project" value="UniProtKB-SubCell"/>
</dbReference>
<accession>A0A0B6X2C6</accession>
<feature type="transmembrane region" description="Helical" evidence="6">
    <location>
        <begin position="69"/>
        <end position="87"/>
    </location>
</feature>
<sequence length="104" mass="11488">MSEHIVPKKTYYAVFGALMALTAITVFVARFDLPWILNIVVALTIAVTKATLVVLYFMHVRYSSRLTQVVVVAGIFWLVIMLVLTASDYVTRGLLAPVVSISAQ</sequence>
<dbReference type="OrthoDB" id="120535at2"/>
<dbReference type="GO" id="GO:0016491">
    <property type="term" value="F:oxidoreductase activity"/>
    <property type="evidence" value="ECO:0007669"/>
    <property type="project" value="UniProtKB-KW"/>
</dbReference>
<keyword evidence="4 6" id="KW-1133">Transmembrane helix</keyword>
<dbReference type="InterPro" id="IPR011743">
    <property type="entry name" value="Caa3_sub_IV"/>
</dbReference>
<organism evidence="7 8">
    <name type="scientific">Pyrinomonas methylaliphatogenes</name>
    <dbReference type="NCBI Taxonomy" id="454194"/>
    <lineage>
        <taxon>Bacteria</taxon>
        <taxon>Pseudomonadati</taxon>
        <taxon>Acidobacteriota</taxon>
        <taxon>Blastocatellia</taxon>
        <taxon>Blastocatellales</taxon>
        <taxon>Pyrinomonadaceae</taxon>
        <taxon>Pyrinomonas</taxon>
    </lineage>
</organism>
<dbReference type="Proteomes" id="UP000031518">
    <property type="component" value="Unassembled WGS sequence"/>
</dbReference>
<dbReference type="InterPro" id="IPR005171">
    <property type="entry name" value="Cyt_c_oxidase_su4_prok"/>
</dbReference>
<dbReference type="NCBIfam" id="TIGR02229">
    <property type="entry name" value="caa3_sub_IV"/>
    <property type="match status" value="1"/>
</dbReference>
<dbReference type="STRING" id="454194.PYK22_02541"/>
<dbReference type="EMBL" id="CBXV010000008">
    <property type="protein sequence ID" value="CDM66510.1"/>
    <property type="molecule type" value="Genomic_DNA"/>
</dbReference>
<evidence type="ECO:0000256" key="2">
    <source>
        <dbReference type="ARBA" id="ARBA00022475"/>
    </source>
</evidence>
<keyword evidence="8" id="KW-1185">Reference proteome</keyword>
<keyword evidence="2" id="KW-1003">Cell membrane</keyword>
<reference evidence="7 8" key="1">
    <citation type="submission" date="2013-12" db="EMBL/GenBank/DDBJ databases">
        <authorList>
            <person name="Stott M."/>
        </authorList>
    </citation>
    <scope>NUCLEOTIDE SEQUENCE [LARGE SCALE GENOMIC DNA]</scope>
    <source>
        <strain evidence="7 8">K22</strain>
    </source>
</reference>
<evidence type="ECO:0000313" key="7">
    <source>
        <dbReference type="EMBL" id="CDM66510.1"/>
    </source>
</evidence>
<evidence type="ECO:0000313" key="8">
    <source>
        <dbReference type="Proteomes" id="UP000031518"/>
    </source>
</evidence>